<name>A0A839SX90_9PROT</name>
<proteinExistence type="inferred from homology"/>
<dbReference type="RefSeq" id="WP_183416424.1">
    <property type="nucleotide sequence ID" value="NZ_JACHXA010000004.1"/>
</dbReference>
<dbReference type="Proteomes" id="UP000581135">
    <property type="component" value="Unassembled WGS sequence"/>
</dbReference>
<dbReference type="InterPro" id="IPR036714">
    <property type="entry name" value="SDH_sf"/>
</dbReference>
<dbReference type="Gene3D" id="1.10.150.250">
    <property type="entry name" value="Flavinator of succinate dehydrogenase"/>
    <property type="match status" value="1"/>
</dbReference>
<evidence type="ECO:0000313" key="5">
    <source>
        <dbReference type="Proteomes" id="UP000581135"/>
    </source>
</evidence>
<evidence type="ECO:0000313" key="4">
    <source>
        <dbReference type="EMBL" id="MBB3065615.1"/>
    </source>
</evidence>
<comment type="caution">
    <text evidence="4">The sequence shown here is derived from an EMBL/GenBank/DDBJ whole genome shotgun (WGS) entry which is preliminary data.</text>
</comment>
<gene>
    <name evidence="4" type="ORF">FHR98_001902</name>
</gene>
<dbReference type="InterPro" id="IPR005631">
    <property type="entry name" value="SDH"/>
</dbReference>
<evidence type="ECO:0000256" key="2">
    <source>
        <dbReference type="ARBA" id="ARBA00019418"/>
    </source>
</evidence>
<dbReference type="SUPFAM" id="SSF109910">
    <property type="entry name" value="YgfY-like"/>
    <property type="match status" value="1"/>
</dbReference>
<organism evidence="4 5">
    <name type="scientific">Limibacillus halophilus</name>
    <dbReference type="NCBI Taxonomy" id="1579333"/>
    <lineage>
        <taxon>Bacteria</taxon>
        <taxon>Pseudomonadati</taxon>
        <taxon>Pseudomonadota</taxon>
        <taxon>Alphaproteobacteria</taxon>
        <taxon>Rhodospirillales</taxon>
        <taxon>Rhodovibrionaceae</taxon>
        <taxon>Limibacillus</taxon>
    </lineage>
</organism>
<evidence type="ECO:0000256" key="3">
    <source>
        <dbReference type="ARBA" id="ARBA00023186"/>
    </source>
</evidence>
<dbReference type="PANTHER" id="PTHR12469:SF2">
    <property type="entry name" value="SUCCINATE DEHYDROGENASE ASSEMBLY FACTOR 2, MITOCHONDRIAL"/>
    <property type="match status" value="1"/>
</dbReference>
<keyword evidence="3" id="KW-0143">Chaperone</keyword>
<reference evidence="4 5" key="1">
    <citation type="submission" date="2020-08" db="EMBL/GenBank/DDBJ databases">
        <title>Genomic Encyclopedia of Type Strains, Phase III (KMG-III): the genomes of soil and plant-associated and newly described type strains.</title>
        <authorList>
            <person name="Whitman W."/>
        </authorList>
    </citation>
    <scope>NUCLEOTIDE SEQUENCE [LARGE SCALE GENOMIC DNA]</scope>
    <source>
        <strain evidence="4 5">CECT 8803</strain>
    </source>
</reference>
<evidence type="ECO:0000256" key="1">
    <source>
        <dbReference type="ARBA" id="ARBA00008571"/>
    </source>
</evidence>
<dbReference type="AlphaFoldDB" id="A0A839SX90"/>
<dbReference type="Pfam" id="PF03937">
    <property type="entry name" value="Sdh5"/>
    <property type="match status" value="1"/>
</dbReference>
<dbReference type="EMBL" id="JACHXA010000004">
    <property type="protein sequence ID" value="MBB3065615.1"/>
    <property type="molecule type" value="Genomic_DNA"/>
</dbReference>
<dbReference type="PANTHER" id="PTHR12469">
    <property type="entry name" value="PROTEIN EMI5 HOMOLOG, MITOCHONDRIAL"/>
    <property type="match status" value="1"/>
</dbReference>
<comment type="similarity">
    <text evidence="1">Belongs to the SdhE FAD assembly factor family.</text>
</comment>
<accession>A0A839SX90</accession>
<dbReference type="GO" id="GO:0006099">
    <property type="term" value="P:tricarboxylic acid cycle"/>
    <property type="evidence" value="ECO:0007669"/>
    <property type="project" value="TreeGrafter"/>
</dbReference>
<protein>
    <recommendedName>
        <fullName evidence="2">FAD assembly factor SdhE</fullName>
    </recommendedName>
</protein>
<keyword evidence="5" id="KW-1185">Reference proteome</keyword>
<sequence length="93" mass="10825">MTDADFRHDDLDTRRKRLRYRAWHRGTKEADLLIGPFADSELANMDHNQMDDFEAVLRLPDPALVRWLTGQEAIPDDANSPVMKWLLAFQTKS</sequence>